<name>A0A3G5AEQ8_9VIRU</name>
<accession>A0A3G5AEQ8</accession>
<dbReference type="SUPFAM" id="SSF54106">
    <property type="entry name" value="LysM domain"/>
    <property type="match status" value="1"/>
</dbReference>
<sequence>MIKSVWKKDYPHRFYTVVRGDSFSELCSYNNEALNDLIYDNPAFKDLMFSPGNMIKVTKRICKCISTI</sequence>
<evidence type="ECO:0000313" key="1">
    <source>
        <dbReference type="EMBL" id="AYV85657.1"/>
    </source>
</evidence>
<organism evidence="1">
    <name type="scientific">Satyrvirus sp</name>
    <dbReference type="NCBI Taxonomy" id="2487771"/>
    <lineage>
        <taxon>Viruses</taxon>
        <taxon>Varidnaviria</taxon>
        <taxon>Bamfordvirae</taxon>
        <taxon>Nucleocytoviricota</taxon>
        <taxon>Megaviricetes</taxon>
        <taxon>Imitervirales</taxon>
        <taxon>Mimiviridae</taxon>
        <taxon>Megamimivirinae</taxon>
    </lineage>
</organism>
<protein>
    <recommendedName>
        <fullName evidence="2">LysM domain-containing protein</fullName>
    </recommendedName>
</protein>
<gene>
    <name evidence="1" type="ORF">Satyrvirus28_15</name>
</gene>
<reference evidence="1" key="1">
    <citation type="submission" date="2018-10" db="EMBL/GenBank/DDBJ databases">
        <title>Hidden diversity of soil giant viruses.</title>
        <authorList>
            <person name="Schulz F."/>
            <person name="Alteio L."/>
            <person name="Goudeau D."/>
            <person name="Ryan E.M."/>
            <person name="Malmstrom R.R."/>
            <person name="Blanchard J."/>
            <person name="Woyke T."/>
        </authorList>
    </citation>
    <scope>NUCLEOTIDE SEQUENCE</scope>
    <source>
        <strain evidence="1">SAV1</strain>
    </source>
</reference>
<dbReference type="EMBL" id="MK072464">
    <property type="protein sequence ID" value="AYV85657.1"/>
    <property type="molecule type" value="Genomic_DNA"/>
</dbReference>
<proteinExistence type="predicted"/>
<dbReference type="InterPro" id="IPR036779">
    <property type="entry name" value="LysM_dom_sf"/>
</dbReference>
<evidence type="ECO:0008006" key="2">
    <source>
        <dbReference type="Google" id="ProtNLM"/>
    </source>
</evidence>